<keyword evidence="3" id="KW-0998">Cell outer membrane</keyword>
<evidence type="ECO:0000313" key="5">
    <source>
        <dbReference type="EMBL" id="GAL77303.1"/>
    </source>
</evidence>
<dbReference type="InterPro" id="IPR036942">
    <property type="entry name" value="Beta-barrel_TonB_sf"/>
</dbReference>
<organism evidence="5 6">
    <name type="scientific">Algibacter lectus</name>
    <dbReference type="NCBI Taxonomy" id="221126"/>
    <lineage>
        <taxon>Bacteria</taxon>
        <taxon>Pseudomonadati</taxon>
        <taxon>Bacteroidota</taxon>
        <taxon>Flavobacteriia</taxon>
        <taxon>Flavobacteriales</taxon>
        <taxon>Flavobacteriaceae</taxon>
        <taxon>Algibacter</taxon>
    </lineage>
</organism>
<dbReference type="SUPFAM" id="SSF56935">
    <property type="entry name" value="Porins"/>
    <property type="match status" value="1"/>
</dbReference>
<dbReference type="AlphaFoldDB" id="A0A090WM63"/>
<dbReference type="PANTHER" id="PTHR40980:SF4">
    <property type="entry name" value="TONB-DEPENDENT RECEPTOR-LIKE BETA-BARREL DOMAIN-CONTAINING PROTEIN"/>
    <property type="match status" value="1"/>
</dbReference>
<reference evidence="5" key="1">
    <citation type="journal article" date="2014" name="Genome Announc.">
        <title>Draft Genome Sequences of Marine Flavobacterium Algibacter lectus Strains SS8 and NR4.</title>
        <authorList>
            <person name="Takatani N."/>
            <person name="Nakanishi M."/>
            <person name="Meirelles P."/>
            <person name="Mino S."/>
            <person name="Suda W."/>
            <person name="Oshima K."/>
            <person name="Hattori M."/>
            <person name="Ohkuma M."/>
            <person name="Hosokawa M."/>
            <person name="Miyashita K."/>
            <person name="Thompson F.L."/>
            <person name="Niwa A."/>
            <person name="Sawabe T."/>
            <person name="Sawabe T."/>
        </authorList>
    </citation>
    <scope>NUCLEOTIDE SEQUENCE [LARGE SCALE GENOMIC DNA]</scope>
    <source>
        <strain evidence="5">JCM 19274</strain>
    </source>
</reference>
<keyword evidence="5" id="KW-0675">Receptor</keyword>
<evidence type="ECO:0000256" key="2">
    <source>
        <dbReference type="ARBA" id="ARBA00023136"/>
    </source>
</evidence>
<dbReference type="InterPro" id="IPR041700">
    <property type="entry name" value="OMP_b-brl_3"/>
</dbReference>
<keyword evidence="2" id="KW-0472">Membrane</keyword>
<dbReference type="PANTHER" id="PTHR40980">
    <property type="entry name" value="PLUG DOMAIN-CONTAINING PROTEIN"/>
    <property type="match status" value="1"/>
</dbReference>
<dbReference type="EMBL" id="BBNU01000001">
    <property type="protein sequence ID" value="GAL77303.1"/>
    <property type="molecule type" value="Genomic_DNA"/>
</dbReference>
<dbReference type="RefSeq" id="WP_042494784.1">
    <property type="nucleotide sequence ID" value="NZ_BBNU01000001.1"/>
</dbReference>
<evidence type="ECO:0000256" key="3">
    <source>
        <dbReference type="ARBA" id="ARBA00023237"/>
    </source>
</evidence>
<dbReference type="GO" id="GO:0009279">
    <property type="term" value="C:cell outer membrane"/>
    <property type="evidence" value="ECO:0007669"/>
    <property type="project" value="UniProtKB-SubCell"/>
</dbReference>
<dbReference type="Proteomes" id="UP000029643">
    <property type="component" value="Unassembled WGS sequence"/>
</dbReference>
<dbReference type="Pfam" id="PF14905">
    <property type="entry name" value="OMP_b-brl_3"/>
    <property type="match status" value="1"/>
</dbReference>
<proteinExistence type="predicted"/>
<evidence type="ECO:0000259" key="4">
    <source>
        <dbReference type="Pfam" id="PF14905"/>
    </source>
</evidence>
<comment type="caution">
    <text evidence="5">The sequence shown here is derived from an EMBL/GenBank/DDBJ whole genome shotgun (WGS) entry which is preliminary data.</text>
</comment>
<evidence type="ECO:0000313" key="6">
    <source>
        <dbReference type="Proteomes" id="UP000029643"/>
    </source>
</evidence>
<accession>A0A090WM63</accession>
<comment type="subcellular location">
    <subcellularLocation>
        <location evidence="1">Cell outer membrane</location>
    </subcellularLocation>
</comment>
<sequence>MIKKDTLGSTIKFIADIGNFDFDNTNLVSVDYSLGDLQNSETRFVSVAEADYNTIQIDWLEKSLPNFNFATGLRNNRIKRDNLLLTQLLVDNDLNPISEGEENFFNKENVFAGYFSGSFKWNNKSNLKIGIRIENTQIDGLNRINNEEVNQDYTDLFPSLYYGYDFNNKENISFSLARSIARPSFRDLNPFILKLDDFYYQTGNPELKPPNIPIAQKCHMK</sequence>
<name>A0A090WM63_9FLAO</name>
<protein>
    <submittedName>
        <fullName evidence="5">Putative TonB-dependent receptor</fullName>
    </submittedName>
</protein>
<dbReference type="Gene3D" id="2.40.170.20">
    <property type="entry name" value="TonB-dependent receptor, beta-barrel domain"/>
    <property type="match status" value="1"/>
</dbReference>
<gene>
    <name evidence="5" type="ORF">JCM19274_5016</name>
</gene>
<feature type="domain" description="Outer membrane protein beta-barrel" evidence="4">
    <location>
        <begin position="4"/>
        <end position="209"/>
    </location>
</feature>
<evidence type="ECO:0000256" key="1">
    <source>
        <dbReference type="ARBA" id="ARBA00004442"/>
    </source>
</evidence>